<dbReference type="PANTHER" id="PTHR46383">
    <property type="entry name" value="ASPARTATE AMINOTRANSFERASE"/>
    <property type="match status" value="1"/>
</dbReference>
<proteinExistence type="inferred from homology"/>
<dbReference type="EMBL" id="UINC01020824">
    <property type="protein sequence ID" value="SVA87061.1"/>
    <property type="molecule type" value="Genomic_DNA"/>
</dbReference>
<evidence type="ECO:0000256" key="4">
    <source>
        <dbReference type="ARBA" id="ARBA00022679"/>
    </source>
</evidence>
<keyword evidence="5" id="KW-0663">Pyridoxal phosphate</keyword>
<dbReference type="InterPro" id="IPR015422">
    <property type="entry name" value="PyrdxlP-dep_Trfase_small"/>
</dbReference>
<evidence type="ECO:0000256" key="5">
    <source>
        <dbReference type="ARBA" id="ARBA00022898"/>
    </source>
</evidence>
<name>A0A381ZDN5_9ZZZZ</name>
<dbReference type="PROSITE" id="PS00105">
    <property type="entry name" value="AA_TRANSFER_CLASS_1"/>
    <property type="match status" value="1"/>
</dbReference>
<sequence>MIQNPETHLNKLKRSATLAINERSDKLANEGKTIYRFGFGQSPFPIPDMVTKTLQENASRKNYLPVDGLFELRQSVAKYHQHTDNVAIEPEQVLIGPGSKELIFTLQLVIGGSTIIPTPCWVSYGPQGQILKRKTEFIQTNYADNWRLLPNQLTKTIKDVSGPHLLILNYPGNPDGLTYNQDELEKLANICRKNNVIILSDEIYGRLHHKGKHISIARFYPEGTIISSGLSKWCAAGGWRLGHFAFPKELKNIRNTMACVASETYSCVTTPVQYAAVEAYRDQTNAEEYLYHCRRILATIGNYCSTSLNNANVKIQPPAGSFYLFPDFKPFKTLLNNRNIHDSETLCEKLLQDTGVALLPGSVFGRSK</sequence>
<dbReference type="CDD" id="cd00609">
    <property type="entry name" value="AAT_like"/>
    <property type="match status" value="1"/>
</dbReference>
<keyword evidence="3" id="KW-0032">Aminotransferase</keyword>
<keyword evidence="4" id="KW-0808">Transferase</keyword>
<dbReference type="Gene3D" id="3.90.1150.10">
    <property type="entry name" value="Aspartate Aminotransferase, domain 1"/>
    <property type="match status" value="1"/>
</dbReference>
<dbReference type="AlphaFoldDB" id="A0A381ZDN5"/>
<dbReference type="InterPro" id="IPR015424">
    <property type="entry name" value="PyrdxlP-dep_Trfase"/>
</dbReference>
<protein>
    <recommendedName>
        <fullName evidence="6">Aminotransferase class I/classII large domain-containing protein</fullName>
    </recommendedName>
</protein>
<dbReference type="InterPro" id="IPR004839">
    <property type="entry name" value="Aminotransferase_I/II_large"/>
</dbReference>
<evidence type="ECO:0000256" key="2">
    <source>
        <dbReference type="ARBA" id="ARBA00007441"/>
    </source>
</evidence>
<organism evidence="7">
    <name type="scientific">marine metagenome</name>
    <dbReference type="NCBI Taxonomy" id="408172"/>
    <lineage>
        <taxon>unclassified sequences</taxon>
        <taxon>metagenomes</taxon>
        <taxon>ecological metagenomes</taxon>
    </lineage>
</organism>
<feature type="non-terminal residue" evidence="7">
    <location>
        <position position="368"/>
    </location>
</feature>
<dbReference type="Pfam" id="PF00155">
    <property type="entry name" value="Aminotran_1_2"/>
    <property type="match status" value="1"/>
</dbReference>
<dbReference type="InterPro" id="IPR015421">
    <property type="entry name" value="PyrdxlP-dep_Trfase_major"/>
</dbReference>
<feature type="domain" description="Aminotransferase class I/classII large" evidence="6">
    <location>
        <begin position="37"/>
        <end position="365"/>
    </location>
</feature>
<dbReference type="GO" id="GO:0006520">
    <property type="term" value="P:amino acid metabolic process"/>
    <property type="evidence" value="ECO:0007669"/>
    <property type="project" value="InterPro"/>
</dbReference>
<dbReference type="PANTHER" id="PTHR46383:SF1">
    <property type="entry name" value="ASPARTATE AMINOTRANSFERASE"/>
    <property type="match status" value="1"/>
</dbReference>
<dbReference type="InterPro" id="IPR004838">
    <property type="entry name" value="NHTrfase_class1_PyrdxlP-BS"/>
</dbReference>
<dbReference type="GO" id="GO:0008483">
    <property type="term" value="F:transaminase activity"/>
    <property type="evidence" value="ECO:0007669"/>
    <property type="project" value="UniProtKB-KW"/>
</dbReference>
<evidence type="ECO:0000259" key="6">
    <source>
        <dbReference type="Pfam" id="PF00155"/>
    </source>
</evidence>
<dbReference type="InterPro" id="IPR050596">
    <property type="entry name" value="AspAT/PAT-like"/>
</dbReference>
<reference evidence="7" key="1">
    <citation type="submission" date="2018-05" db="EMBL/GenBank/DDBJ databases">
        <authorList>
            <person name="Lanie J.A."/>
            <person name="Ng W.-L."/>
            <person name="Kazmierczak K.M."/>
            <person name="Andrzejewski T.M."/>
            <person name="Davidsen T.M."/>
            <person name="Wayne K.J."/>
            <person name="Tettelin H."/>
            <person name="Glass J.I."/>
            <person name="Rusch D."/>
            <person name="Podicherti R."/>
            <person name="Tsui H.-C.T."/>
            <person name="Winkler M.E."/>
        </authorList>
    </citation>
    <scope>NUCLEOTIDE SEQUENCE</scope>
</reference>
<comment type="similarity">
    <text evidence="2">Belongs to the class-I pyridoxal-phosphate-dependent aminotransferase family.</text>
</comment>
<comment type="cofactor">
    <cofactor evidence="1">
        <name>pyridoxal 5'-phosphate</name>
        <dbReference type="ChEBI" id="CHEBI:597326"/>
    </cofactor>
</comment>
<accession>A0A381ZDN5</accession>
<evidence type="ECO:0000256" key="1">
    <source>
        <dbReference type="ARBA" id="ARBA00001933"/>
    </source>
</evidence>
<evidence type="ECO:0000256" key="3">
    <source>
        <dbReference type="ARBA" id="ARBA00022576"/>
    </source>
</evidence>
<dbReference type="GO" id="GO:0030170">
    <property type="term" value="F:pyridoxal phosphate binding"/>
    <property type="evidence" value="ECO:0007669"/>
    <property type="project" value="InterPro"/>
</dbReference>
<dbReference type="SUPFAM" id="SSF53383">
    <property type="entry name" value="PLP-dependent transferases"/>
    <property type="match status" value="1"/>
</dbReference>
<dbReference type="Gene3D" id="3.40.640.10">
    <property type="entry name" value="Type I PLP-dependent aspartate aminotransferase-like (Major domain)"/>
    <property type="match status" value="1"/>
</dbReference>
<evidence type="ECO:0000313" key="7">
    <source>
        <dbReference type="EMBL" id="SVA87061.1"/>
    </source>
</evidence>
<gene>
    <name evidence="7" type="ORF">METZ01_LOCUS139915</name>
</gene>